<keyword evidence="2" id="KW-1185">Reference proteome</keyword>
<protein>
    <recommendedName>
        <fullName evidence="3">DUF1877 family protein</fullName>
    </recommendedName>
</protein>
<reference evidence="1 2" key="1">
    <citation type="submission" date="2020-08" db="EMBL/GenBank/DDBJ databases">
        <title>Genomic Encyclopedia of Type Strains, Phase III (KMG-III): the genomes of soil and plant-associated and newly described type strains.</title>
        <authorList>
            <person name="Whitman W."/>
        </authorList>
    </citation>
    <scope>NUCLEOTIDE SEQUENCE [LARGE SCALE GENOMIC DNA]</scope>
    <source>
        <strain evidence="1 2">CECT 8075</strain>
    </source>
</reference>
<dbReference type="Proteomes" id="UP000536179">
    <property type="component" value="Unassembled WGS sequence"/>
</dbReference>
<comment type="caution">
    <text evidence="1">The sequence shown here is derived from an EMBL/GenBank/DDBJ whole genome shotgun (WGS) entry which is preliminary data.</text>
</comment>
<name>A0A7W5H9N8_9BACT</name>
<dbReference type="RefSeq" id="WP_184310066.1">
    <property type="nucleotide sequence ID" value="NZ_JACHXU010000046.1"/>
</dbReference>
<gene>
    <name evidence="1" type="ORF">FHS27_006472</name>
</gene>
<sequence>MPLNDILNCAESDLWTILDAEDAYQTDGWFMAKRIGMIELCQLGEMLGVASYDELTSGSNLIGDPRDEGPWPQTIPTALIDRLRTVTDADISAVVPKWAGIEEFRGGATTESLAEYLQTFRTYLADRSGEFFMVNAL</sequence>
<dbReference type="AlphaFoldDB" id="A0A7W5H9N8"/>
<evidence type="ECO:0000313" key="1">
    <source>
        <dbReference type="EMBL" id="MBB3210624.1"/>
    </source>
</evidence>
<organism evidence="1 2">
    <name type="scientific">Aporhodopirellula rubra</name>
    <dbReference type="NCBI Taxonomy" id="980271"/>
    <lineage>
        <taxon>Bacteria</taxon>
        <taxon>Pseudomonadati</taxon>
        <taxon>Planctomycetota</taxon>
        <taxon>Planctomycetia</taxon>
        <taxon>Pirellulales</taxon>
        <taxon>Pirellulaceae</taxon>
        <taxon>Aporhodopirellula</taxon>
    </lineage>
</organism>
<evidence type="ECO:0000313" key="2">
    <source>
        <dbReference type="Proteomes" id="UP000536179"/>
    </source>
</evidence>
<evidence type="ECO:0008006" key="3">
    <source>
        <dbReference type="Google" id="ProtNLM"/>
    </source>
</evidence>
<proteinExistence type="predicted"/>
<accession>A0A7W5H9N8</accession>
<dbReference type="EMBL" id="JACHXU010000046">
    <property type="protein sequence ID" value="MBB3210624.1"/>
    <property type="molecule type" value="Genomic_DNA"/>
</dbReference>